<dbReference type="GO" id="GO:0005634">
    <property type="term" value="C:nucleus"/>
    <property type="evidence" value="ECO:0007669"/>
    <property type="project" value="TreeGrafter"/>
</dbReference>
<reference evidence="10 11" key="1">
    <citation type="submission" date="2019-08" db="EMBL/GenBank/DDBJ databases">
        <title>The genome of the soybean aphid Biotype 1, its phylome, world population structure and adaptation to the North American continent.</title>
        <authorList>
            <person name="Giordano R."/>
            <person name="Donthu R.K."/>
            <person name="Hernandez A.G."/>
            <person name="Wright C.L."/>
            <person name="Zimin A.V."/>
        </authorList>
    </citation>
    <scope>NUCLEOTIDE SEQUENCE [LARGE SCALE GENOMIC DNA]</scope>
    <source>
        <tissue evidence="10">Whole aphids</tissue>
    </source>
</reference>
<comment type="subunit">
    <text evidence="3 8">Monomer.</text>
</comment>
<dbReference type="InterPro" id="IPR039733">
    <property type="entry name" value="NTAQ1"/>
</dbReference>
<feature type="domain" description="Protein N-terminal glutamine amidohydrolase alpha beta roll" evidence="9">
    <location>
        <begin position="21"/>
        <end position="197"/>
    </location>
</feature>
<dbReference type="InterPro" id="IPR023128">
    <property type="entry name" value="Prot_N_Gln_amidohydro_ab_roll"/>
</dbReference>
<gene>
    <name evidence="10" type="ORF">AGLY_013872</name>
</gene>
<evidence type="ECO:0000256" key="7">
    <source>
        <dbReference type="ARBA" id="ARBA00048768"/>
    </source>
</evidence>
<proteinExistence type="inferred from homology"/>
<evidence type="ECO:0000256" key="1">
    <source>
        <dbReference type="ARBA" id="ARBA00003923"/>
    </source>
</evidence>
<dbReference type="GO" id="GO:0070773">
    <property type="term" value="F:protein-N-terminal glutamine amidohydrolase activity"/>
    <property type="evidence" value="ECO:0007669"/>
    <property type="project" value="UniProtKB-UniRule"/>
</dbReference>
<evidence type="ECO:0000256" key="2">
    <source>
        <dbReference type="ARBA" id="ARBA00008985"/>
    </source>
</evidence>
<dbReference type="EMBL" id="VYZN01000055">
    <property type="protein sequence ID" value="KAE9526241.1"/>
    <property type="molecule type" value="Genomic_DNA"/>
</dbReference>
<evidence type="ECO:0000256" key="5">
    <source>
        <dbReference type="ARBA" id="ARBA00021247"/>
    </source>
</evidence>
<dbReference type="GO" id="GO:0008418">
    <property type="term" value="F:protein-N-terminal asparagine amidohydrolase activity"/>
    <property type="evidence" value="ECO:0007669"/>
    <property type="project" value="UniProtKB-UniRule"/>
</dbReference>
<dbReference type="OrthoDB" id="191192at2759"/>
<accession>A0A6G0T5B1</accession>
<evidence type="ECO:0000256" key="8">
    <source>
        <dbReference type="RuleBase" id="RU367082"/>
    </source>
</evidence>
<comment type="caution">
    <text evidence="10">The sequence shown here is derived from an EMBL/GenBank/DDBJ whole genome shotgun (WGS) entry which is preliminary data.</text>
</comment>
<evidence type="ECO:0000256" key="4">
    <source>
        <dbReference type="ARBA" id="ARBA00012718"/>
    </source>
</evidence>
<evidence type="ECO:0000313" key="11">
    <source>
        <dbReference type="Proteomes" id="UP000475862"/>
    </source>
</evidence>
<dbReference type="EC" id="3.5.1.122" evidence="4 8"/>
<protein>
    <recommendedName>
        <fullName evidence="5 8">Protein N-terminal glutamine amidohydrolase</fullName>
        <ecNumber evidence="4 8">3.5.1.122</ecNumber>
    </recommendedName>
    <alternativeName>
        <fullName evidence="8">Protein NH2-terminal glutamine deamidase</fullName>
    </alternativeName>
</protein>
<dbReference type="PANTHER" id="PTHR13035">
    <property type="entry name" value="PROTEIN N-TERMINAL GLUTAMINE AMIDOHYDROLASE"/>
    <property type="match status" value="1"/>
</dbReference>
<dbReference type="AlphaFoldDB" id="A0A6G0T5B1"/>
<dbReference type="Proteomes" id="UP000475862">
    <property type="component" value="Unassembled WGS sequence"/>
</dbReference>
<comment type="catalytic activity">
    <reaction evidence="7 8">
        <text>N-terminal L-glutaminyl-[protein] + H2O = N-terminal L-glutamyl-[protein] + NH4(+)</text>
        <dbReference type="Rhea" id="RHEA:50680"/>
        <dbReference type="Rhea" id="RHEA-COMP:12668"/>
        <dbReference type="Rhea" id="RHEA-COMP:12777"/>
        <dbReference type="ChEBI" id="CHEBI:15377"/>
        <dbReference type="ChEBI" id="CHEBI:28938"/>
        <dbReference type="ChEBI" id="CHEBI:64721"/>
        <dbReference type="ChEBI" id="CHEBI:64722"/>
        <dbReference type="EC" id="3.5.1.122"/>
    </reaction>
</comment>
<dbReference type="InterPro" id="IPR037132">
    <property type="entry name" value="N_Gln_amidohydro_ab_roll_sf"/>
</dbReference>
<dbReference type="PANTHER" id="PTHR13035:SF0">
    <property type="entry name" value="PROTEIN N-TERMINAL GLUTAMINE AMIDOHYDROLASE"/>
    <property type="match status" value="1"/>
</dbReference>
<dbReference type="Gene3D" id="3.10.620.10">
    <property type="entry name" value="Protein N-terminal glutamine amidohydrolase, alpha beta roll"/>
    <property type="match status" value="1"/>
</dbReference>
<comment type="function">
    <text evidence="1 8">Mediates the side-chain deamidation of N-terminal glutamine residues to glutamate, an important step in N-end rule pathway of protein degradation. Conversion of the resulting N-terminal glutamine to glutamate renders the protein susceptible to arginylation, polyubiquitination and degradation as specified by the N-end rule. Does not act on substrates with internal or C-terminal glutamine and does not act on non-glutamine residues in any position.</text>
</comment>
<keyword evidence="11" id="KW-1185">Reference proteome</keyword>
<dbReference type="Pfam" id="PF09764">
    <property type="entry name" value="Nt_Gln_amidase"/>
    <property type="match status" value="1"/>
</dbReference>
<evidence type="ECO:0000256" key="6">
    <source>
        <dbReference type="ARBA" id="ARBA00022801"/>
    </source>
</evidence>
<name>A0A6G0T5B1_APHGL</name>
<evidence type="ECO:0000313" key="10">
    <source>
        <dbReference type="EMBL" id="KAE9526241.1"/>
    </source>
</evidence>
<sequence>MSSESEPSSNLIIPQRSDCMYTACFCEENIWQLAKLILETNKSNPNVKCYVIFVSNYTKCVHLWNQNSSHNEGLMFWDYHVFLIVQHLDDTLVFDMDTRLQFPVPFQQYAKESIREEFKESHSKRYFKVVDGDVYVSKFSSDRNHMVDIDGGWMSPPPPYPPILNEEKVHNLDNFISMDPSNEFGPVLNLEEFKARFS</sequence>
<organism evidence="10 11">
    <name type="scientific">Aphis glycines</name>
    <name type="common">Soybean aphid</name>
    <dbReference type="NCBI Taxonomy" id="307491"/>
    <lineage>
        <taxon>Eukaryota</taxon>
        <taxon>Metazoa</taxon>
        <taxon>Ecdysozoa</taxon>
        <taxon>Arthropoda</taxon>
        <taxon>Hexapoda</taxon>
        <taxon>Insecta</taxon>
        <taxon>Pterygota</taxon>
        <taxon>Neoptera</taxon>
        <taxon>Paraneoptera</taxon>
        <taxon>Hemiptera</taxon>
        <taxon>Sternorrhyncha</taxon>
        <taxon>Aphidomorpha</taxon>
        <taxon>Aphidoidea</taxon>
        <taxon>Aphididae</taxon>
        <taxon>Aphidini</taxon>
        <taxon>Aphis</taxon>
        <taxon>Aphis</taxon>
    </lineage>
</organism>
<comment type="similarity">
    <text evidence="2 8">Belongs to the NTAQ1 family.</text>
</comment>
<keyword evidence="6 8" id="KW-0378">Hydrolase</keyword>
<dbReference type="GO" id="GO:0005829">
    <property type="term" value="C:cytosol"/>
    <property type="evidence" value="ECO:0007669"/>
    <property type="project" value="TreeGrafter"/>
</dbReference>
<evidence type="ECO:0000256" key="3">
    <source>
        <dbReference type="ARBA" id="ARBA00011245"/>
    </source>
</evidence>
<evidence type="ECO:0000259" key="9">
    <source>
        <dbReference type="Pfam" id="PF09764"/>
    </source>
</evidence>